<dbReference type="OrthoDB" id="241990at2759"/>
<sequence>MEPEPHSPDISTDVEFPRSRSYTERKSERLKKEREKASRVRRITWKYNPNPDVTEAELSEMFQRKTSFARSSDTSEGEPPPKAPSLLSHLLSTSDSVNTNAFIEYSKFDGLTHNNVATKQIDIYLHVGDNPCIDYPMKVSVVSSARVLDFIGLICWLYTNQNRQPPLKSVDHYHLYIADEDGHYESEFLPLERGYIIDKYGFNTLALVEKEPPDTNQGIIVTV</sequence>
<gene>
    <name evidence="5" type="primary">MAPKAP1</name>
    <name evidence="5" type="ORF">Anas_09562</name>
</gene>
<dbReference type="Proteomes" id="UP000326759">
    <property type="component" value="Unassembled WGS sequence"/>
</dbReference>
<dbReference type="InterPro" id="IPR031567">
    <property type="entry name" value="CRIM_dom"/>
</dbReference>
<evidence type="ECO:0000256" key="2">
    <source>
        <dbReference type="SAM" id="MobiDB-lite"/>
    </source>
</evidence>
<protein>
    <submittedName>
        <fullName evidence="5">Target of rapamycin complex 2 subunit MAPKAP1</fullName>
    </submittedName>
</protein>
<dbReference type="Pfam" id="PF05422">
    <property type="entry name" value="SIN1"/>
    <property type="match status" value="1"/>
</dbReference>
<evidence type="ECO:0000313" key="6">
    <source>
        <dbReference type="Proteomes" id="UP000326759"/>
    </source>
</evidence>
<feature type="compositionally biased region" description="Basic and acidic residues" evidence="2">
    <location>
        <begin position="15"/>
        <end position="38"/>
    </location>
</feature>
<name>A0A5N5SZJ9_9CRUS</name>
<dbReference type="PANTHER" id="PTHR13335">
    <property type="entry name" value="TARGET OF RAPAMYCIN COMPLEX 2 SUBUNIT MAPKAP1"/>
    <property type="match status" value="1"/>
</dbReference>
<dbReference type="InterPro" id="IPR032679">
    <property type="entry name" value="Sin1_N"/>
</dbReference>
<proteinExistence type="inferred from homology"/>
<comment type="similarity">
    <text evidence="1">Belongs to the SIN1 family.</text>
</comment>
<dbReference type="EMBL" id="SEYY01019625">
    <property type="protein sequence ID" value="KAB7498090.1"/>
    <property type="molecule type" value="Genomic_DNA"/>
</dbReference>
<keyword evidence="6" id="KW-1185">Reference proteome</keyword>
<feature type="domain" description="Sin1 N-terminal" evidence="3">
    <location>
        <begin position="6"/>
        <end position="65"/>
    </location>
</feature>
<dbReference type="GO" id="GO:0038203">
    <property type="term" value="P:TORC2 signaling"/>
    <property type="evidence" value="ECO:0007669"/>
    <property type="project" value="TreeGrafter"/>
</dbReference>
<comment type="caution">
    <text evidence="5">The sequence shown here is derived from an EMBL/GenBank/DDBJ whole genome shotgun (WGS) entry which is preliminary data.</text>
</comment>
<dbReference type="PANTHER" id="PTHR13335:SF1">
    <property type="entry name" value="TARGET OF RAPAMYCIN COMPLEX 2 SUBUNIT MAPKAP1"/>
    <property type="match status" value="1"/>
</dbReference>
<dbReference type="GO" id="GO:0031932">
    <property type="term" value="C:TORC2 complex"/>
    <property type="evidence" value="ECO:0007669"/>
    <property type="project" value="InterPro"/>
</dbReference>
<feature type="domain" description="CRIM" evidence="4">
    <location>
        <begin position="85"/>
        <end position="216"/>
    </location>
</feature>
<evidence type="ECO:0000259" key="3">
    <source>
        <dbReference type="Pfam" id="PF05422"/>
    </source>
</evidence>
<dbReference type="Pfam" id="PF16978">
    <property type="entry name" value="CRIM"/>
    <property type="match status" value="1"/>
</dbReference>
<dbReference type="GO" id="GO:0005886">
    <property type="term" value="C:plasma membrane"/>
    <property type="evidence" value="ECO:0007669"/>
    <property type="project" value="TreeGrafter"/>
</dbReference>
<dbReference type="InterPro" id="IPR008828">
    <property type="entry name" value="Sin1/Avo1"/>
</dbReference>
<dbReference type="AlphaFoldDB" id="A0A5N5SZJ9"/>
<organism evidence="5 6">
    <name type="scientific">Armadillidium nasatum</name>
    <dbReference type="NCBI Taxonomy" id="96803"/>
    <lineage>
        <taxon>Eukaryota</taxon>
        <taxon>Metazoa</taxon>
        <taxon>Ecdysozoa</taxon>
        <taxon>Arthropoda</taxon>
        <taxon>Crustacea</taxon>
        <taxon>Multicrustacea</taxon>
        <taxon>Malacostraca</taxon>
        <taxon>Eumalacostraca</taxon>
        <taxon>Peracarida</taxon>
        <taxon>Isopoda</taxon>
        <taxon>Oniscidea</taxon>
        <taxon>Crinocheta</taxon>
        <taxon>Armadillidiidae</taxon>
        <taxon>Armadillidium</taxon>
    </lineage>
</organism>
<evidence type="ECO:0000256" key="1">
    <source>
        <dbReference type="ARBA" id="ARBA00009407"/>
    </source>
</evidence>
<evidence type="ECO:0000313" key="5">
    <source>
        <dbReference type="EMBL" id="KAB7498090.1"/>
    </source>
</evidence>
<feature type="region of interest" description="Disordered" evidence="2">
    <location>
        <begin position="65"/>
        <end position="87"/>
    </location>
</feature>
<dbReference type="GO" id="GO:0005546">
    <property type="term" value="F:phosphatidylinositol-4,5-bisphosphate binding"/>
    <property type="evidence" value="ECO:0007669"/>
    <property type="project" value="TreeGrafter"/>
</dbReference>
<evidence type="ECO:0000259" key="4">
    <source>
        <dbReference type="Pfam" id="PF16978"/>
    </source>
</evidence>
<feature type="compositionally biased region" description="Polar residues" evidence="2">
    <location>
        <begin position="65"/>
        <end position="74"/>
    </location>
</feature>
<reference evidence="5 6" key="1">
    <citation type="journal article" date="2019" name="PLoS Biol.">
        <title>Sex chromosomes control vertical transmission of feminizing Wolbachia symbionts in an isopod.</title>
        <authorList>
            <person name="Becking T."/>
            <person name="Chebbi M.A."/>
            <person name="Giraud I."/>
            <person name="Moumen B."/>
            <person name="Laverre T."/>
            <person name="Caubet Y."/>
            <person name="Peccoud J."/>
            <person name="Gilbert C."/>
            <person name="Cordaux R."/>
        </authorList>
    </citation>
    <scope>NUCLEOTIDE SEQUENCE [LARGE SCALE GENOMIC DNA]</scope>
    <source>
        <strain evidence="5">ANa2</strain>
        <tissue evidence="5">Whole body excluding digestive tract and cuticle</tissue>
    </source>
</reference>
<dbReference type="GO" id="GO:0005737">
    <property type="term" value="C:cytoplasm"/>
    <property type="evidence" value="ECO:0007669"/>
    <property type="project" value="TreeGrafter"/>
</dbReference>
<feature type="region of interest" description="Disordered" evidence="2">
    <location>
        <begin position="1"/>
        <end position="39"/>
    </location>
</feature>
<accession>A0A5N5SZJ9</accession>